<sequence>MNFSTVELGLMVLSIMIIIAAISYYLGLRKTEAPVKAAALGFVFSVIPVLGIIYVLYLASKDDIIKTE</sequence>
<evidence type="ECO:0000256" key="1">
    <source>
        <dbReference type="SAM" id="Phobius"/>
    </source>
</evidence>
<name>A0ABY3MUP3_9GAMM</name>
<accession>A0ABY3MUP3</accession>
<feature type="transmembrane region" description="Helical" evidence="1">
    <location>
        <begin position="38"/>
        <end position="59"/>
    </location>
</feature>
<keyword evidence="3" id="KW-1185">Reference proteome</keyword>
<organism evidence="2 3">
    <name type="scientific">Colwellia echini</name>
    <dbReference type="NCBI Taxonomy" id="1982103"/>
    <lineage>
        <taxon>Bacteria</taxon>
        <taxon>Pseudomonadati</taxon>
        <taxon>Pseudomonadota</taxon>
        <taxon>Gammaproteobacteria</taxon>
        <taxon>Alteromonadales</taxon>
        <taxon>Colwelliaceae</taxon>
        <taxon>Colwellia</taxon>
    </lineage>
</organism>
<proteinExistence type="predicted"/>
<keyword evidence="1" id="KW-0812">Transmembrane</keyword>
<keyword evidence="1" id="KW-1133">Transmembrane helix</keyword>
<dbReference type="Proteomes" id="UP000815846">
    <property type="component" value="Unassembled WGS sequence"/>
</dbReference>
<keyword evidence="1" id="KW-0472">Membrane</keyword>
<dbReference type="RefSeq" id="WP_101342714.1">
    <property type="nucleotide sequence ID" value="NZ_PJAI02000016.1"/>
</dbReference>
<evidence type="ECO:0000313" key="3">
    <source>
        <dbReference type="Proteomes" id="UP000815846"/>
    </source>
</evidence>
<comment type="caution">
    <text evidence="2">The sequence shown here is derived from an EMBL/GenBank/DDBJ whole genome shotgun (WGS) entry which is preliminary data.</text>
</comment>
<feature type="transmembrane region" description="Helical" evidence="1">
    <location>
        <begin position="6"/>
        <end position="26"/>
    </location>
</feature>
<evidence type="ECO:0000313" key="2">
    <source>
        <dbReference type="EMBL" id="TYK64926.1"/>
    </source>
</evidence>
<protein>
    <submittedName>
        <fullName evidence="2">Uncharacterized protein</fullName>
    </submittedName>
</protein>
<reference evidence="2 3" key="1">
    <citation type="submission" date="2019-08" db="EMBL/GenBank/DDBJ databases">
        <title>Microbe sample from Colwellia echini.</title>
        <authorList>
            <person name="Christiansen L."/>
            <person name="Pathiraja D."/>
            <person name="Schultz-Johansen M."/>
            <person name="Choi I.-G."/>
            <person name="Stougaard P."/>
        </authorList>
    </citation>
    <scope>NUCLEOTIDE SEQUENCE [LARGE SCALE GENOMIC DNA]</scope>
    <source>
        <strain evidence="2 3">A3</strain>
    </source>
</reference>
<gene>
    <name evidence="2" type="ORF">CWS31_013245</name>
</gene>
<dbReference type="EMBL" id="PJAI02000016">
    <property type="protein sequence ID" value="TYK64926.1"/>
    <property type="molecule type" value="Genomic_DNA"/>
</dbReference>